<dbReference type="GO" id="GO:0017025">
    <property type="term" value="F:TBP-class protein binding"/>
    <property type="evidence" value="ECO:0007669"/>
    <property type="project" value="InterPro"/>
</dbReference>
<dbReference type="Pfam" id="PF00382">
    <property type="entry name" value="TFIIB"/>
    <property type="match status" value="1"/>
</dbReference>
<sequence length="241" mass="27866">MFSQFQLSLSQSIDSSNIFNTNNSHFIDEQQKKNFENKLASFKLTKYICTKLELPEFIFDRVISLLGKVQVDKLDAGFSLESILVVIVLFSCKEHSIQKKFEVFKLFKLNILNQSELLDEINNFKKLTKNYFRKSAKVKTVNEIFSRAEKKLEMNSMIKKRTKITANIVLDRNILDGVSKIEIVAASLYFNTLRLKSTITLAEIAKVYNIPPTSLELTYKLLHSHRRELLYGLVGINKQTI</sequence>
<reference evidence="2" key="1">
    <citation type="submission" date="2020-05" db="EMBL/GenBank/DDBJ databases">
        <title>Phylogenomic resolution of chytrid fungi.</title>
        <authorList>
            <person name="Stajich J.E."/>
            <person name="Amses K."/>
            <person name="Simmons R."/>
            <person name="Seto K."/>
            <person name="Myers J."/>
            <person name="Bonds A."/>
            <person name="Quandt C.A."/>
            <person name="Barry K."/>
            <person name="Liu P."/>
            <person name="Grigoriev I."/>
            <person name="Longcore J.E."/>
            <person name="James T.Y."/>
        </authorList>
    </citation>
    <scope>NUCLEOTIDE SEQUENCE</scope>
    <source>
        <strain evidence="2">JEL0476</strain>
    </source>
</reference>
<protein>
    <recommendedName>
        <fullName evidence="1">Transcription factor TFIIB cyclin-like domain-containing protein</fullName>
    </recommendedName>
</protein>
<gene>
    <name evidence="2" type="ORF">HK099_006196</name>
</gene>
<keyword evidence="3" id="KW-1185">Reference proteome</keyword>
<dbReference type="InterPro" id="IPR013150">
    <property type="entry name" value="TFIIB_cyclin"/>
</dbReference>
<evidence type="ECO:0000313" key="3">
    <source>
        <dbReference type="Proteomes" id="UP001211065"/>
    </source>
</evidence>
<evidence type="ECO:0000313" key="2">
    <source>
        <dbReference type="EMBL" id="KAJ3225798.1"/>
    </source>
</evidence>
<evidence type="ECO:0000259" key="1">
    <source>
        <dbReference type="Pfam" id="PF00382"/>
    </source>
</evidence>
<dbReference type="EMBL" id="JADGJW010000052">
    <property type="protein sequence ID" value="KAJ3225798.1"/>
    <property type="molecule type" value="Genomic_DNA"/>
</dbReference>
<feature type="domain" description="Transcription factor TFIIB cyclin-like" evidence="1">
    <location>
        <begin position="147"/>
        <end position="224"/>
    </location>
</feature>
<dbReference type="Gene3D" id="1.10.472.10">
    <property type="entry name" value="Cyclin-like"/>
    <property type="match status" value="1"/>
</dbReference>
<comment type="caution">
    <text evidence="2">The sequence shown here is derived from an EMBL/GenBank/DDBJ whole genome shotgun (WGS) entry which is preliminary data.</text>
</comment>
<dbReference type="CDD" id="cd00043">
    <property type="entry name" value="CYCLIN_SF"/>
    <property type="match status" value="1"/>
</dbReference>
<organism evidence="2 3">
    <name type="scientific">Clydaea vesicula</name>
    <dbReference type="NCBI Taxonomy" id="447962"/>
    <lineage>
        <taxon>Eukaryota</taxon>
        <taxon>Fungi</taxon>
        <taxon>Fungi incertae sedis</taxon>
        <taxon>Chytridiomycota</taxon>
        <taxon>Chytridiomycota incertae sedis</taxon>
        <taxon>Chytridiomycetes</taxon>
        <taxon>Lobulomycetales</taxon>
        <taxon>Lobulomycetaceae</taxon>
        <taxon>Clydaea</taxon>
    </lineage>
</organism>
<dbReference type="InterPro" id="IPR036915">
    <property type="entry name" value="Cyclin-like_sf"/>
</dbReference>
<dbReference type="AlphaFoldDB" id="A0AAD5UA34"/>
<dbReference type="Proteomes" id="UP001211065">
    <property type="component" value="Unassembled WGS sequence"/>
</dbReference>
<proteinExistence type="predicted"/>
<dbReference type="SUPFAM" id="SSF47954">
    <property type="entry name" value="Cyclin-like"/>
    <property type="match status" value="1"/>
</dbReference>
<name>A0AAD5UA34_9FUNG</name>
<accession>A0AAD5UA34</accession>